<organism evidence="13 14">
    <name type="scientific">Phyllosticta citribraziliensis</name>
    <dbReference type="NCBI Taxonomy" id="989973"/>
    <lineage>
        <taxon>Eukaryota</taxon>
        <taxon>Fungi</taxon>
        <taxon>Dikarya</taxon>
        <taxon>Ascomycota</taxon>
        <taxon>Pezizomycotina</taxon>
        <taxon>Dothideomycetes</taxon>
        <taxon>Dothideomycetes incertae sedis</taxon>
        <taxon>Botryosphaeriales</taxon>
        <taxon>Phyllostictaceae</taxon>
        <taxon>Phyllosticta</taxon>
    </lineage>
</organism>
<proteinExistence type="inferred from homology"/>
<evidence type="ECO:0000313" key="14">
    <source>
        <dbReference type="Proteomes" id="UP001360953"/>
    </source>
</evidence>
<feature type="transmembrane region" description="Helical" evidence="11">
    <location>
        <begin position="62"/>
        <end position="86"/>
    </location>
</feature>
<dbReference type="Gene3D" id="2.60.120.920">
    <property type="match status" value="1"/>
</dbReference>
<evidence type="ECO:0000313" key="13">
    <source>
        <dbReference type="EMBL" id="KAK7535200.1"/>
    </source>
</evidence>
<evidence type="ECO:0000256" key="10">
    <source>
        <dbReference type="SAM" id="MobiDB-lite"/>
    </source>
</evidence>
<evidence type="ECO:0000256" key="6">
    <source>
        <dbReference type="ARBA" id="ARBA00022692"/>
    </source>
</evidence>
<dbReference type="GeneID" id="92029184"/>
<dbReference type="Pfam" id="PF00622">
    <property type="entry name" value="SPRY"/>
    <property type="match status" value="1"/>
</dbReference>
<accession>A0ABR1LMN6</accession>
<dbReference type="PANTHER" id="PTHR12864">
    <property type="entry name" value="RAN BINDING PROTEIN 9-RELATED"/>
    <property type="match status" value="1"/>
</dbReference>
<evidence type="ECO:0000256" key="5">
    <source>
        <dbReference type="ARBA" id="ARBA00017626"/>
    </source>
</evidence>
<dbReference type="InterPro" id="IPR050618">
    <property type="entry name" value="Ubq-SigPath_Reg"/>
</dbReference>
<sequence>MRLPDPHFLPPPSTSSTHLRPSHPTKVSSPPFVASEPTAMHFPANGDLSMNASQMSSTGKGILVGMLSAFGSAAFVAIVFAIIYFFKYTSHGRIFLDRIGRPGEYDDEQAFLKEEAEALEDMDDLQRAEYLRAKAFIQANPPESAQTDISLSQFLAIQEKGVSAWEFEPELEIANCFVEGRTEVEFFDSECSVQSNLPIPKQNEVYYWEAKIYDKPESTTIGIGLTTKPYPLFRLPGYHRTSIAYTSHGTRRFNQPFTGTPYGPTYVQGDVIGVGYRPRTGTIFFTRNGKKLEDVAHGLKAQNFFPTIGANGPCQVHVNFGQMGFVFIEANVKKWGLAPMTGSLAPPPPYGSEQGSILLEGGREGVREGMGYIAAGYAHRRSGSQQVRVGRNQPTSPGPQRSPTDISLAQLSLVDSNEGDVGEGTSNAVASEAAFTAQYGNIPPIGPSEAPPEYESPHGSPLTEHLSHEENNPLLGHRGYEPPIPTYDAAIAEDSERRGRSDTRGSRS</sequence>
<comment type="function">
    <text evidence="9">Components of the endosome-vacuole trafficking pathway that regulates nutrient transport. May be involved in processes which determine whether plasma membrane proteins are degraded or routed to the plasma membrane.</text>
</comment>
<dbReference type="SMART" id="SM00449">
    <property type="entry name" value="SPRY"/>
    <property type="match status" value="1"/>
</dbReference>
<reference evidence="13 14" key="1">
    <citation type="submission" date="2024-04" db="EMBL/GenBank/DDBJ databases">
        <title>Phyllosticta paracitricarpa is synonymous to the EU quarantine fungus P. citricarpa based on phylogenomic analyses.</title>
        <authorList>
            <consortium name="Lawrence Berkeley National Laboratory"/>
            <person name="Van ingen-buijs V.A."/>
            <person name="Van westerhoven A.C."/>
            <person name="Haridas S."/>
            <person name="Skiadas P."/>
            <person name="Martin F."/>
            <person name="Groenewald J.Z."/>
            <person name="Crous P.W."/>
            <person name="Seidl M.F."/>
        </authorList>
    </citation>
    <scope>NUCLEOTIDE SEQUENCE [LARGE SCALE GENOMIC DNA]</scope>
    <source>
        <strain evidence="13 14">CPC 17464</strain>
    </source>
</reference>
<comment type="subcellular location">
    <subcellularLocation>
        <location evidence="2">Endosome membrane</location>
        <topology evidence="2">Single-pass type II membrane protein</topology>
    </subcellularLocation>
    <subcellularLocation>
        <location evidence="1">Vacuole membrane</location>
        <topology evidence="1">Single-pass type II membrane protein</topology>
    </subcellularLocation>
</comment>
<gene>
    <name evidence="13" type="ORF">J3D65DRAFT_444573</name>
</gene>
<comment type="similarity">
    <text evidence="3">Belongs to the SSH4 family.</text>
</comment>
<evidence type="ECO:0000256" key="11">
    <source>
        <dbReference type="SAM" id="Phobius"/>
    </source>
</evidence>
<evidence type="ECO:0000256" key="4">
    <source>
        <dbReference type="ARBA" id="ARBA00016528"/>
    </source>
</evidence>
<evidence type="ECO:0000256" key="9">
    <source>
        <dbReference type="ARBA" id="ARBA00025244"/>
    </source>
</evidence>
<feature type="region of interest" description="Disordered" evidence="10">
    <location>
        <begin position="440"/>
        <end position="508"/>
    </location>
</feature>
<keyword evidence="6 11" id="KW-0812">Transmembrane</keyword>
<keyword evidence="8 11" id="KW-0472">Membrane</keyword>
<evidence type="ECO:0000256" key="1">
    <source>
        <dbReference type="ARBA" id="ARBA00004576"/>
    </source>
</evidence>
<evidence type="ECO:0000256" key="3">
    <source>
        <dbReference type="ARBA" id="ARBA00006990"/>
    </source>
</evidence>
<dbReference type="InterPro" id="IPR003877">
    <property type="entry name" value="SPRY_dom"/>
</dbReference>
<evidence type="ECO:0000256" key="8">
    <source>
        <dbReference type="ARBA" id="ARBA00023136"/>
    </source>
</evidence>
<feature type="region of interest" description="Disordered" evidence="10">
    <location>
        <begin position="382"/>
        <end position="405"/>
    </location>
</feature>
<keyword evidence="7 11" id="KW-1133">Transmembrane helix</keyword>
<dbReference type="RefSeq" id="XP_066653925.1">
    <property type="nucleotide sequence ID" value="XM_066796278.1"/>
</dbReference>
<dbReference type="InterPro" id="IPR043136">
    <property type="entry name" value="B30.2/SPRY_sf"/>
</dbReference>
<keyword evidence="14" id="KW-1185">Reference proteome</keyword>
<evidence type="ECO:0000259" key="12">
    <source>
        <dbReference type="PROSITE" id="PS50188"/>
    </source>
</evidence>
<dbReference type="Proteomes" id="UP001360953">
    <property type="component" value="Unassembled WGS sequence"/>
</dbReference>
<dbReference type="InterPro" id="IPR013320">
    <property type="entry name" value="ConA-like_dom_sf"/>
</dbReference>
<dbReference type="CDD" id="cd12910">
    <property type="entry name" value="SPRY_SSH4_like"/>
    <property type="match status" value="1"/>
</dbReference>
<dbReference type="InterPro" id="IPR035780">
    <property type="entry name" value="SPRY_Ssh4-like"/>
</dbReference>
<feature type="region of interest" description="Disordered" evidence="10">
    <location>
        <begin position="1"/>
        <end position="32"/>
    </location>
</feature>
<name>A0ABR1LMN6_9PEZI</name>
<dbReference type="InterPro" id="IPR001870">
    <property type="entry name" value="B30.2/SPRY"/>
</dbReference>
<evidence type="ECO:0000256" key="7">
    <source>
        <dbReference type="ARBA" id="ARBA00022989"/>
    </source>
</evidence>
<evidence type="ECO:0000256" key="2">
    <source>
        <dbReference type="ARBA" id="ARBA00004639"/>
    </source>
</evidence>
<feature type="compositionally biased region" description="Polar residues" evidence="10">
    <location>
        <begin position="383"/>
        <end position="405"/>
    </location>
</feature>
<dbReference type="EMBL" id="JBBPEH010000008">
    <property type="protein sequence ID" value="KAK7535200.1"/>
    <property type="molecule type" value="Genomic_DNA"/>
</dbReference>
<feature type="domain" description="B30.2/SPRY" evidence="12">
    <location>
        <begin position="129"/>
        <end position="325"/>
    </location>
</feature>
<feature type="compositionally biased region" description="Basic and acidic residues" evidence="10">
    <location>
        <begin position="494"/>
        <end position="508"/>
    </location>
</feature>
<comment type="caution">
    <text evidence="13">The sequence shown here is derived from an EMBL/GenBank/DDBJ whole genome shotgun (WGS) entry which is preliminary data.</text>
</comment>
<protein>
    <recommendedName>
        <fullName evidence="5">Protein SSH4</fullName>
    </recommendedName>
    <alternativeName>
        <fullName evidence="4">Protein ssh4</fullName>
    </alternativeName>
</protein>
<dbReference type="PROSITE" id="PS50188">
    <property type="entry name" value="B302_SPRY"/>
    <property type="match status" value="1"/>
</dbReference>
<dbReference type="SUPFAM" id="SSF49899">
    <property type="entry name" value="Concanavalin A-like lectins/glucanases"/>
    <property type="match status" value="1"/>
</dbReference>